<comment type="caution">
    <text evidence="2">The sequence shown here is derived from an EMBL/GenBank/DDBJ whole genome shotgun (WGS) entry which is preliminary data.</text>
</comment>
<feature type="transmembrane region" description="Helical" evidence="1">
    <location>
        <begin position="173"/>
        <end position="201"/>
    </location>
</feature>
<organism evidence="2 3">
    <name type="scientific">Labedella endophytica</name>
    <dbReference type="NCBI Taxonomy" id="1523160"/>
    <lineage>
        <taxon>Bacteria</taxon>
        <taxon>Bacillati</taxon>
        <taxon>Actinomycetota</taxon>
        <taxon>Actinomycetes</taxon>
        <taxon>Micrococcales</taxon>
        <taxon>Microbacteriaceae</taxon>
        <taxon>Labedella</taxon>
    </lineage>
</organism>
<evidence type="ECO:0008006" key="4">
    <source>
        <dbReference type="Google" id="ProtNLM"/>
    </source>
</evidence>
<proteinExistence type="predicted"/>
<evidence type="ECO:0000256" key="1">
    <source>
        <dbReference type="SAM" id="Phobius"/>
    </source>
</evidence>
<dbReference type="OrthoDB" id="4962947at2"/>
<evidence type="ECO:0000313" key="2">
    <source>
        <dbReference type="EMBL" id="RUR01540.1"/>
    </source>
</evidence>
<dbReference type="Pfam" id="PF12730">
    <property type="entry name" value="ABC2_membrane_4"/>
    <property type="match status" value="1"/>
</dbReference>
<dbReference type="RefSeq" id="WP_127049173.1">
    <property type="nucleotide sequence ID" value="NZ_RZGZ01000002.1"/>
</dbReference>
<feature type="transmembrane region" description="Helical" evidence="1">
    <location>
        <begin position="221"/>
        <end position="243"/>
    </location>
</feature>
<name>A0A3S1CSN1_9MICO</name>
<dbReference type="AlphaFoldDB" id="A0A3S1CSN1"/>
<reference evidence="2 3" key="1">
    <citation type="submission" date="2018-12" db="EMBL/GenBank/DDBJ databases">
        <authorList>
            <person name="Li F."/>
        </authorList>
    </citation>
    <scope>NUCLEOTIDE SEQUENCE [LARGE SCALE GENOMIC DNA]</scope>
    <source>
        <strain evidence="2 3">EGI 6500705</strain>
    </source>
</reference>
<keyword evidence="1" id="KW-1133">Transmembrane helix</keyword>
<keyword evidence="3" id="KW-1185">Reference proteome</keyword>
<keyword evidence="1" id="KW-0472">Membrane</keyword>
<dbReference type="EMBL" id="RZGZ01000002">
    <property type="protein sequence ID" value="RUR01540.1"/>
    <property type="molecule type" value="Genomic_DNA"/>
</dbReference>
<evidence type="ECO:0000313" key="3">
    <source>
        <dbReference type="Proteomes" id="UP000274909"/>
    </source>
</evidence>
<accession>A0A3S1CSN1</accession>
<feature type="transmembrane region" description="Helical" evidence="1">
    <location>
        <begin position="146"/>
        <end position="166"/>
    </location>
</feature>
<protein>
    <recommendedName>
        <fullName evidence="4">ABC transporter permease</fullName>
    </recommendedName>
</protein>
<dbReference type="Proteomes" id="UP000274909">
    <property type="component" value="Unassembled WGS sequence"/>
</dbReference>
<gene>
    <name evidence="2" type="ORF">ELQ94_08595</name>
</gene>
<keyword evidence="1" id="KW-0812">Transmembrane</keyword>
<feature type="transmembrane region" description="Helical" evidence="1">
    <location>
        <begin position="63"/>
        <end position="84"/>
    </location>
</feature>
<sequence>MIRLLRTLRAEWTKALSLPSIIGALVAAIVVPPALAVASGLSLDPTVAAASSFPIESHGFETAGFGQPLVILLAALVAGTEYSGGQLRTMLLADPRRGRVLAAKLVVVTTLAVFVGLLGTTAAVVLKHATLGEHGLSLSEFTAGMGWNLIGVSINYVLIGLIAALLTLLTRSIVVALAVLVPLVLGVTLSLLGLAPLLKYLPDVAGMQLLTSYPGVGLLDPIPGGIVMATWTVLLGIAGWLAFRARDTGGG</sequence>
<feature type="transmembrane region" description="Helical" evidence="1">
    <location>
        <begin position="21"/>
        <end position="43"/>
    </location>
</feature>
<feature type="transmembrane region" description="Helical" evidence="1">
    <location>
        <begin position="105"/>
        <end position="126"/>
    </location>
</feature>